<dbReference type="Proteomes" id="UP001597361">
    <property type="component" value="Unassembled WGS sequence"/>
</dbReference>
<comment type="caution">
    <text evidence="4">The sequence shown here is derived from an EMBL/GenBank/DDBJ whole genome shotgun (WGS) entry which is preliminary data.</text>
</comment>
<evidence type="ECO:0000259" key="3">
    <source>
        <dbReference type="PROSITE" id="PS51186"/>
    </source>
</evidence>
<reference evidence="5" key="1">
    <citation type="journal article" date="2019" name="Int. J. Syst. Evol. Microbiol.">
        <title>The Global Catalogue of Microorganisms (GCM) 10K type strain sequencing project: providing services to taxonomists for standard genome sequencing and annotation.</title>
        <authorList>
            <consortium name="The Broad Institute Genomics Platform"/>
            <consortium name="The Broad Institute Genome Sequencing Center for Infectious Disease"/>
            <person name="Wu L."/>
            <person name="Ma J."/>
        </authorList>
    </citation>
    <scope>NUCLEOTIDE SEQUENCE [LARGE SCALE GENOMIC DNA]</scope>
    <source>
        <strain evidence="5">CGMCC 1.15180</strain>
    </source>
</reference>
<keyword evidence="5" id="KW-1185">Reference proteome</keyword>
<dbReference type="PANTHER" id="PTHR43072">
    <property type="entry name" value="N-ACETYLTRANSFERASE"/>
    <property type="match status" value="1"/>
</dbReference>
<evidence type="ECO:0000256" key="1">
    <source>
        <dbReference type="ARBA" id="ARBA00022679"/>
    </source>
</evidence>
<feature type="domain" description="N-acetyltransferase" evidence="3">
    <location>
        <begin position="2"/>
        <end position="167"/>
    </location>
</feature>
<dbReference type="RefSeq" id="WP_376887109.1">
    <property type="nucleotide sequence ID" value="NZ_JBHUHR010000039.1"/>
</dbReference>
<keyword evidence="1 4" id="KW-0808">Transferase</keyword>
<dbReference type="EC" id="2.3.-.-" evidence="4"/>
<dbReference type="InterPro" id="IPR000182">
    <property type="entry name" value="GNAT_dom"/>
</dbReference>
<keyword evidence="2 4" id="KW-0012">Acyltransferase</keyword>
<evidence type="ECO:0000256" key="2">
    <source>
        <dbReference type="ARBA" id="ARBA00023315"/>
    </source>
</evidence>
<sequence length="167" mass="19367">MIEIRKASLDQLIEVQKIAYATWPETFSNILTPVQIDYMLNWMYDLDALKNQMNEKNHVFLLASEDEKFLGFCSYELASENSKKVKIHKIYILPNTQGKGIGRKLIDEVKKLTIQNGFGSLYLNVNRFNLGAIDFYLYLGFKEVRKEVIDIGNGFIMDDLVLEMEVQ</sequence>
<dbReference type="PROSITE" id="PS51186">
    <property type="entry name" value="GNAT"/>
    <property type="match status" value="1"/>
</dbReference>
<dbReference type="Pfam" id="PF00583">
    <property type="entry name" value="Acetyltransf_1"/>
    <property type="match status" value="1"/>
</dbReference>
<dbReference type="Gene3D" id="3.40.630.30">
    <property type="match status" value="1"/>
</dbReference>
<dbReference type="InterPro" id="IPR016181">
    <property type="entry name" value="Acyl_CoA_acyltransferase"/>
</dbReference>
<proteinExistence type="predicted"/>
<dbReference type="GO" id="GO:0016746">
    <property type="term" value="F:acyltransferase activity"/>
    <property type="evidence" value="ECO:0007669"/>
    <property type="project" value="UniProtKB-KW"/>
</dbReference>
<gene>
    <name evidence="4" type="ORF">ACFSKL_14890</name>
</gene>
<dbReference type="SUPFAM" id="SSF55729">
    <property type="entry name" value="Acyl-CoA N-acyltransferases (Nat)"/>
    <property type="match status" value="1"/>
</dbReference>
<organism evidence="4 5">
    <name type="scientific">Belliella marina</name>
    <dbReference type="NCBI Taxonomy" id="1644146"/>
    <lineage>
        <taxon>Bacteria</taxon>
        <taxon>Pseudomonadati</taxon>
        <taxon>Bacteroidota</taxon>
        <taxon>Cytophagia</taxon>
        <taxon>Cytophagales</taxon>
        <taxon>Cyclobacteriaceae</taxon>
        <taxon>Belliella</taxon>
    </lineage>
</organism>
<dbReference type="EMBL" id="JBHUHR010000039">
    <property type="protein sequence ID" value="MFD2036086.1"/>
    <property type="molecule type" value="Genomic_DNA"/>
</dbReference>
<evidence type="ECO:0000313" key="5">
    <source>
        <dbReference type="Proteomes" id="UP001597361"/>
    </source>
</evidence>
<evidence type="ECO:0000313" key="4">
    <source>
        <dbReference type="EMBL" id="MFD2036086.1"/>
    </source>
</evidence>
<dbReference type="CDD" id="cd04301">
    <property type="entry name" value="NAT_SF"/>
    <property type="match status" value="1"/>
</dbReference>
<protein>
    <submittedName>
        <fullName evidence="4">GNAT family N-acetyltransferase</fullName>
        <ecNumber evidence="4">2.3.-.-</ecNumber>
    </submittedName>
</protein>
<name>A0ABW4VQZ4_9BACT</name>
<accession>A0ABW4VQZ4</accession>
<dbReference type="PANTHER" id="PTHR43072:SF23">
    <property type="entry name" value="UPF0039 PROTEIN C11D3.02C"/>
    <property type="match status" value="1"/>
</dbReference>